<keyword evidence="5 10" id="KW-0472">Membrane</keyword>
<dbReference type="PANTHER" id="PTHR28259">
    <property type="entry name" value="FLUORIDE EXPORT PROTEIN 1-RELATED"/>
    <property type="match status" value="1"/>
</dbReference>
<keyword evidence="10" id="KW-0479">Metal-binding</keyword>
<dbReference type="InterPro" id="IPR003691">
    <property type="entry name" value="FluC"/>
</dbReference>
<evidence type="ECO:0000256" key="4">
    <source>
        <dbReference type="ARBA" id="ARBA00022989"/>
    </source>
</evidence>
<feature type="transmembrane region" description="Helical" evidence="10">
    <location>
        <begin position="64"/>
        <end position="82"/>
    </location>
</feature>
<comment type="catalytic activity">
    <reaction evidence="8">
        <text>fluoride(in) = fluoride(out)</text>
        <dbReference type="Rhea" id="RHEA:76159"/>
        <dbReference type="ChEBI" id="CHEBI:17051"/>
    </reaction>
    <physiologicalReaction direction="left-to-right" evidence="8">
        <dbReference type="Rhea" id="RHEA:76160"/>
    </physiologicalReaction>
</comment>
<evidence type="ECO:0000313" key="12">
    <source>
        <dbReference type="Proteomes" id="UP001500622"/>
    </source>
</evidence>
<protein>
    <recommendedName>
        <fullName evidence="10">Fluoride-specific ion channel FluC</fullName>
    </recommendedName>
</protein>
<dbReference type="EMBL" id="BAABGN010000013">
    <property type="protein sequence ID" value="GAA4429751.1"/>
    <property type="molecule type" value="Genomic_DNA"/>
</dbReference>
<accession>A0ABP8LK37</accession>
<evidence type="ECO:0000256" key="10">
    <source>
        <dbReference type="HAMAP-Rule" id="MF_00454"/>
    </source>
</evidence>
<comment type="function">
    <text evidence="9 10">Fluoride-specific ion channel. Important for reducing fluoride concentration in the cell, thus reducing its toxicity.</text>
</comment>
<evidence type="ECO:0000256" key="8">
    <source>
        <dbReference type="ARBA" id="ARBA00035585"/>
    </source>
</evidence>
<keyword evidence="10" id="KW-0406">Ion transport</keyword>
<proteinExistence type="inferred from homology"/>
<keyword evidence="4 10" id="KW-1133">Transmembrane helix</keyword>
<reference evidence="12" key="1">
    <citation type="journal article" date="2019" name="Int. J. Syst. Evol. Microbiol.">
        <title>The Global Catalogue of Microorganisms (GCM) 10K type strain sequencing project: providing services to taxonomists for standard genome sequencing and annotation.</title>
        <authorList>
            <consortium name="The Broad Institute Genomics Platform"/>
            <consortium name="The Broad Institute Genome Sequencing Center for Infectious Disease"/>
            <person name="Wu L."/>
            <person name="Ma J."/>
        </authorList>
    </citation>
    <scope>NUCLEOTIDE SEQUENCE [LARGE SCALE GENOMIC DNA]</scope>
    <source>
        <strain evidence="12">JCM 17810</strain>
    </source>
</reference>
<feature type="transmembrane region" description="Helical" evidence="10">
    <location>
        <begin position="32"/>
        <end position="52"/>
    </location>
</feature>
<sequence length="129" mass="13214">MLTVIALGGAVGALARYGLALALPHGAGAFPWATWVTNVVGCLLVGVLMGAIDVAGRPHRLLRPFLGVGLLGGFTTFSTYTVEVHELLDAGALTTAFAYLAGTVLAALAAVAAGLALTRWATRPRRQTS</sequence>
<organism evidence="11 12">
    <name type="scientific">Georgenia halophila</name>
    <dbReference type="NCBI Taxonomy" id="620889"/>
    <lineage>
        <taxon>Bacteria</taxon>
        <taxon>Bacillati</taxon>
        <taxon>Actinomycetota</taxon>
        <taxon>Actinomycetes</taxon>
        <taxon>Micrococcales</taxon>
        <taxon>Bogoriellaceae</taxon>
        <taxon>Georgenia</taxon>
    </lineage>
</organism>
<evidence type="ECO:0000256" key="5">
    <source>
        <dbReference type="ARBA" id="ARBA00023136"/>
    </source>
</evidence>
<comment type="activity regulation">
    <text evidence="10">Na(+) is not transported, but it plays an essential structural role and its presence is essential for fluoride channel function.</text>
</comment>
<feature type="binding site" evidence="10">
    <location>
        <position position="72"/>
    </location>
    <ligand>
        <name>Na(+)</name>
        <dbReference type="ChEBI" id="CHEBI:29101"/>
        <note>structural</note>
    </ligand>
</feature>
<evidence type="ECO:0000256" key="7">
    <source>
        <dbReference type="ARBA" id="ARBA00035120"/>
    </source>
</evidence>
<evidence type="ECO:0000256" key="2">
    <source>
        <dbReference type="ARBA" id="ARBA00022475"/>
    </source>
</evidence>
<keyword evidence="10" id="KW-0813">Transport</keyword>
<dbReference type="PANTHER" id="PTHR28259:SF1">
    <property type="entry name" value="FLUORIDE EXPORT PROTEIN 1-RELATED"/>
    <property type="match status" value="1"/>
</dbReference>
<keyword evidence="6 10" id="KW-0407">Ion channel</keyword>
<dbReference type="Pfam" id="PF02537">
    <property type="entry name" value="CRCB"/>
    <property type="match status" value="1"/>
</dbReference>
<dbReference type="Proteomes" id="UP001500622">
    <property type="component" value="Unassembled WGS sequence"/>
</dbReference>
<feature type="binding site" evidence="10">
    <location>
        <position position="75"/>
    </location>
    <ligand>
        <name>Na(+)</name>
        <dbReference type="ChEBI" id="CHEBI:29101"/>
        <note>structural</note>
    </ligand>
</feature>
<comment type="subcellular location">
    <subcellularLocation>
        <location evidence="1 10">Cell membrane</location>
        <topology evidence="1 10">Multi-pass membrane protein</topology>
    </subcellularLocation>
</comment>
<name>A0ABP8LK37_9MICO</name>
<evidence type="ECO:0000256" key="9">
    <source>
        <dbReference type="ARBA" id="ARBA00049940"/>
    </source>
</evidence>
<evidence type="ECO:0000256" key="6">
    <source>
        <dbReference type="ARBA" id="ARBA00023303"/>
    </source>
</evidence>
<keyword evidence="3 10" id="KW-0812">Transmembrane</keyword>
<dbReference type="HAMAP" id="MF_00454">
    <property type="entry name" value="FluC"/>
    <property type="match status" value="1"/>
</dbReference>
<evidence type="ECO:0000256" key="1">
    <source>
        <dbReference type="ARBA" id="ARBA00004651"/>
    </source>
</evidence>
<comment type="similarity">
    <text evidence="7 10">Belongs to the fluoride channel Fluc/FEX (TC 1.A.43) family.</text>
</comment>
<gene>
    <name evidence="10" type="primary">fluC</name>
    <name evidence="10" type="synonym">crcB</name>
    <name evidence="11" type="ORF">GCM10023169_32380</name>
</gene>
<keyword evidence="10" id="KW-0915">Sodium</keyword>
<evidence type="ECO:0000313" key="11">
    <source>
        <dbReference type="EMBL" id="GAA4429751.1"/>
    </source>
</evidence>
<evidence type="ECO:0000256" key="3">
    <source>
        <dbReference type="ARBA" id="ARBA00022692"/>
    </source>
</evidence>
<keyword evidence="12" id="KW-1185">Reference proteome</keyword>
<feature type="transmembrane region" description="Helical" evidence="10">
    <location>
        <begin position="97"/>
        <end position="117"/>
    </location>
</feature>
<keyword evidence="2 10" id="KW-1003">Cell membrane</keyword>
<comment type="caution">
    <text evidence="11">The sequence shown here is derived from an EMBL/GenBank/DDBJ whole genome shotgun (WGS) entry which is preliminary data.</text>
</comment>